<dbReference type="PANTHER" id="PTHR35205">
    <property type="entry name" value="NB-ARC AND TPR DOMAIN PROTEIN"/>
    <property type="match status" value="1"/>
</dbReference>
<name>A0A1B1ME05_STRLN</name>
<dbReference type="Gene3D" id="1.25.40.10">
    <property type="entry name" value="Tetratricopeptide repeat domain"/>
    <property type="match status" value="1"/>
</dbReference>
<dbReference type="RefSeq" id="WP_067437170.1">
    <property type="nucleotide sequence ID" value="NZ_CP016438.1"/>
</dbReference>
<dbReference type="InterPro" id="IPR027417">
    <property type="entry name" value="P-loop_NTPase"/>
</dbReference>
<accession>A0A1B1ME05</accession>
<evidence type="ECO:0000313" key="2">
    <source>
        <dbReference type="EMBL" id="ANS66859.1"/>
    </source>
</evidence>
<dbReference type="KEGG" id="sls:SLINC_4635"/>
<dbReference type="Pfam" id="PF00931">
    <property type="entry name" value="NB-ARC"/>
    <property type="match status" value="1"/>
</dbReference>
<dbReference type="SUPFAM" id="SSF52540">
    <property type="entry name" value="P-loop containing nucleoside triphosphate hydrolases"/>
    <property type="match status" value="1"/>
</dbReference>
<proteinExistence type="predicted"/>
<gene>
    <name evidence="2" type="ORF">SLINC_4635</name>
</gene>
<sequence>MSGAAEASGDRSIAAAGSIRQAVTGDGAVAHYTERSLTLPPEAFELPQAPPNMVNLPDRAGLFVGRRPELRSLDTAFERTGGVVVQAVHGLGGIGKSTLAAKWAAGKTASYNPVWWITAVTPLEIESGLAGLAVALQPALRDVLSQEALAERAVQWLGTHTGWLLVLDNVSDPVDVRPLLGRIAGGRFLITTRRATGWHGIAETLPVDVLGPAEAVELFERIYGDPAQDVQELCGELGCLPLAVEQAAAYCAEARIIPRAYLELLARSPERVLANTAEGVDGLRTVARVWRVTMDRLADTPLAETILRVIAWWAPDGIPRAYVAPLADESDITEALRRLAAHSMIRLHEDETISVHRLVQAISRTGEDAAETYEEAVGLLLGREQAMLGSVWITHAEVLAEHGHGKMASEGVLLLTIAVGNWYATNLSPGRASELHEAAMTGAERVLGPRSPITLLARQCVAHRCRETEPGRAVRLLTENVAVAKRVFGRNARRTFNARTSLARLKLNLGDISGGLSLAARNARRAERALGGDDPVILAADAVVAQGWRMRAESDPDRYAVRAAAEIERLLIKAIRVDGAFSETVLDLMWELGGVRETTGDLAGAIRMTQEYLEKYSVPPDSMDLSGLTARVRIVQLLVDAGHPQQARELAIALLAETEQELAGSEVGSRFRDALAALVVRIAPADDT</sequence>
<protein>
    <submittedName>
        <fullName evidence="2">Tetratricopeptide TPR4</fullName>
    </submittedName>
</protein>
<organism evidence="2 3">
    <name type="scientific">Streptomyces lincolnensis</name>
    <dbReference type="NCBI Taxonomy" id="1915"/>
    <lineage>
        <taxon>Bacteria</taxon>
        <taxon>Bacillati</taxon>
        <taxon>Actinomycetota</taxon>
        <taxon>Actinomycetes</taxon>
        <taxon>Kitasatosporales</taxon>
        <taxon>Streptomycetaceae</taxon>
        <taxon>Streptomyces</taxon>
    </lineage>
</organism>
<dbReference type="Gene3D" id="3.40.50.300">
    <property type="entry name" value="P-loop containing nucleotide triphosphate hydrolases"/>
    <property type="match status" value="1"/>
</dbReference>
<dbReference type="AlphaFoldDB" id="A0A1B1ME05"/>
<dbReference type="Proteomes" id="UP000092598">
    <property type="component" value="Chromosome"/>
</dbReference>
<dbReference type="STRING" id="1915.SLINC_4635"/>
<dbReference type="PANTHER" id="PTHR35205:SF1">
    <property type="entry name" value="ZU5 DOMAIN-CONTAINING PROTEIN"/>
    <property type="match status" value="1"/>
</dbReference>
<dbReference type="PATRIC" id="fig|1915.4.peg.5146"/>
<evidence type="ECO:0000313" key="3">
    <source>
        <dbReference type="Proteomes" id="UP000092598"/>
    </source>
</evidence>
<keyword evidence="3" id="KW-1185">Reference proteome</keyword>
<dbReference type="InterPro" id="IPR011990">
    <property type="entry name" value="TPR-like_helical_dom_sf"/>
</dbReference>
<evidence type="ECO:0000259" key="1">
    <source>
        <dbReference type="Pfam" id="PF00931"/>
    </source>
</evidence>
<dbReference type="GO" id="GO:0043531">
    <property type="term" value="F:ADP binding"/>
    <property type="evidence" value="ECO:0007669"/>
    <property type="project" value="InterPro"/>
</dbReference>
<reference evidence="2 3" key="1">
    <citation type="submission" date="2016-07" db="EMBL/GenBank/DDBJ databases">
        <title>Enhancement of antibiotic productionsby engineered nitrateutilization in actinobacteria.</title>
        <authorList>
            <person name="Meng S.C."/>
        </authorList>
    </citation>
    <scope>NUCLEOTIDE SEQUENCE [LARGE SCALE GENOMIC DNA]</scope>
    <source>
        <strain evidence="2 3">NRRL 2936</strain>
    </source>
</reference>
<dbReference type="InterPro" id="IPR002182">
    <property type="entry name" value="NB-ARC"/>
</dbReference>
<dbReference type="EMBL" id="CP016438">
    <property type="protein sequence ID" value="ANS66859.1"/>
    <property type="molecule type" value="Genomic_DNA"/>
</dbReference>
<feature type="domain" description="NB-ARC" evidence="1">
    <location>
        <begin position="82"/>
        <end position="222"/>
    </location>
</feature>
<dbReference type="OrthoDB" id="580767at2"/>